<proteinExistence type="predicted"/>
<name>A0A0U2W9K0_9HYPH</name>
<accession>A0A0U2W9K0</accession>
<dbReference type="STRING" id="121719.APZ00_20500"/>
<dbReference type="EMBL" id="CP013068">
    <property type="protein sequence ID" value="ALV29130.1"/>
    <property type="molecule type" value="Genomic_DNA"/>
</dbReference>
<dbReference type="PANTHER" id="PTHR11895">
    <property type="entry name" value="TRANSAMIDASE"/>
    <property type="match status" value="1"/>
</dbReference>
<dbReference type="Gene3D" id="3.90.1300.10">
    <property type="entry name" value="Amidase signature (AS) domain"/>
    <property type="match status" value="1"/>
</dbReference>
<dbReference type="SUPFAM" id="SSF75304">
    <property type="entry name" value="Amidase signature (AS) enzymes"/>
    <property type="match status" value="1"/>
</dbReference>
<dbReference type="KEGG" id="pphr:APZ00_20500"/>
<feature type="domain" description="Amidase" evidence="1">
    <location>
        <begin position="42"/>
        <end position="442"/>
    </location>
</feature>
<keyword evidence="2" id="KW-0378">Hydrolase</keyword>
<dbReference type="NCBIfam" id="NF005460">
    <property type="entry name" value="PRK07056.1"/>
    <property type="match status" value="1"/>
</dbReference>
<evidence type="ECO:0000313" key="2">
    <source>
        <dbReference type="EMBL" id="ALV29130.1"/>
    </source>
</evidence>
<reference evidence="2 3" key="1">
    <citation type="submission" date="2015-10" db="EMBL/GenBank/DDBJ databases">
        <title>The world's first case of liver abscess caused by Pannonibacter phragmitetus.</title>
        <authorList>
            <person name="Ming D."/>
            <person name="Wang M."/>
            <person name="Zhou Y."/>
            <person name="Jiang T."/>
            <person name="Hu S."/>
        </authorList>
    </citation>
    <scope>NUCLEOTIDE SEQUENCE [LARGE SCALE GENOMIC DNA]</scope>
    <source>
        <strain evidence="2 3">31801</strain>
    </source>
</reference>
<dbReference type="EC" id="3.5.1.4" evidence="2"/>
<dbReference type="Proteomes" id="UP000064921">
    <property type="component" value="Chromosome"/>
</dbReference>
<dbReference type="PANTHER" id="PTHR11895:SF176">
    <property type="entry name" value="AMIDASE AMID-RELATED"/>
    <property type="match status" value="1"/>
</dbReference>
<dbReference type="InterPro" id="IPR023631">
    <property type="entry name" value="Amidase_dom"/>
</dbReference>
<dbReference type="InterPro" id="IPR036928">
    <property type="entry name" value="AS_sf"/>
</dbReference>
<protein>
    <submittedName>
        <fullName evidence="2">Amidase</fullName>
        <ecNumber evidence="2">3.5.1.4</ecNumber>
    </submittedName>
</protein>
<dbReference type="AlphaFoldDB" id="A0A0U2W9K0"/>
<gene>
    <name evidence="2" type="ORF">APZ00_20500</name>
</gene>
<dbReference type="Pfam" id="PF01425">
    <property type="entry name" value="Amidase"/>
    <property type="match status" value="1"/>
</dbReference>
<dbReference type="eggNOG" id="COG0154">
    <property type="taxonomic scope" value="Bacteria"/>
</dbReference>
<evidence type="ECO:0000313" key="3">
    <source>
        <dbReference type="Proteomes" id="UP000064921"/>
    </source>
</evidence>
<dbReference type="GO" id="GO:0004040">
    <property type="term" value="F:amidase activity"/>
    <property type="evidence" value="ECO:0007669"/>
    <property type="project" value="UniProtKB-EC"/>
</dbReference>
<sequence>MTNAETSRLTLAAAADALAKGTVTSTSLTDEALARINDPAGEGARAFVRRNDARARKLGEASDAVRAAGHVRSPLEGLPISVKDLFGIAGEVSLAGSIALKDAEAETADCPVVARLVAAGAVITGTTNMSEFAFSGLGINPHYGTPRNAYDRATGRIPGGSSSGAAVSVTDGMALAAIGTDTGGSIRIPAALCGLTGFKPTARRVPAEGAVPLSTSLDSIGPIARSVACCAVIDAVLSGSGEDVPAALPLAGVRLAVPTTVVLSDMDETVSAAFARARKVLETAGALITEIEIPEFAQLATINAKGGLIAAEAWHWHRALIEKAGDSYDQRVRQRILRGRDISAADYLDTLASRKAWQAAVETRVAPFDAMILPSVPVIAPEIAPLEADDAAFFAANGLILRNPTMINFLDGCALSVPCHAAGEAPVGLMIAGTQMQDRKILALGLSIEAALAAITA</sequence>
<evidence type="ECO:0000259" key="1">
    <source>
        <dbReference type="Pfam" id="PF01425"/>
    </source>
</evidence>
<dbReference type="InterPro" id="IPR000120">
    <property type="entry name" value="Amidase"/>
</dbReference>
<organism evidence="2 3">
    <name type="scientific">Pannonibacter phragmitetus</name>
    <dbReference type="NCBI Taxonomy" id="121719"/>
    <lineage>
        <taxon>Bacteria</taxon>
        <taxon>Pseudomonadati</taxon>
        <taxon>Pseudomonadota</taxon>
        <taxon>Alphaproteobacteria</taxon>
        <taxon>Hyphomicrobiales</taxon>
        <taxon>Stappiaceae</taxon>
        <taxon>Pannonibacter</taxon>
    </lineage>
</organism>
<keyword evidence="3" id="KW-1185">Reference proteome</keyword>
<dbReference type="RefSeq" id="WP_058900051.1">
    <property type="nucleotide sequence ID" value="NZ_CP013068.1"/>
</dbReference>